<organism evidence="2 3">
    <name type="scientific">Bifidobacterium longum subsp. infantis</name>
    <dbReference type="NCBI Taxonomy" id="1682"/>
    <lineage>
        <taxon>Bacteria</taxon>
        <taxon>Bacillati</taxon>
        <taxon>Actinomycetota</taxon>
        <taxon>Actinomycetes</taxon>
        <taxon>Bifidobacteriales</taxon>
        <taxon>Bifidobacteriaceae</taxon>
        <taxon>Bifidobacterium</taxon>
    </lineage>
</organism>
<feature type="region of interest" description="Disordered" evidence="1">
    <location>
        <begin position="291"/>
        <end position="310"/>
    </location>
</feature>
<accession>A0A0M3T638</accession>
<dbReference type="Proteomes" id="UP000067206">
    <property type="component" value="Chromosome"/>
</dbReference>
<feature type="compositionally biased region" description="Basic and acidic residues" evidence="1">
    <location>
        <begin position="229"/>
        <end position="240"/>
    </location>
</feature>
<evidence type="ECO:0000256" key="1">
    <source>
        <dbReference type="SAM" id="MobiDB-lite"/>
    </source>
</evidence>
<feature type="region of interest" description="Disordered" evidence="1">
    <location>
        <begin position="118"/>
        <end position="157"/>
    </location>
</feature>
<dbReference type="PATRIC" id="fig|1682.24.peg.857"/>
<protein>
    <submittedName>
        <fullName evidence="2">Cathepsin L4</fullName>
    </submittedName>
</protein>
<dbReference type="AlphaFoldDB" id="A0A0M3T638"/>
<dbReference type="EMBL" id="CP010411">
    <property type="protein sequence ID" value="ALE08935.1"/>
    <property type="molecule type" value="Genomic_DNA"/>
</dbReference>
<feature type="compositionally biased region" description="Basic residues" evidence="1">
    <location>
        <begin position="52"/>
        <end position="75"/>
    </location>
</feature>
<feature type="region of interest" description="Disordered" evidence="1">
    <location>
        <begin position="175"/>
        <end position="252"/>
    </location>
</feature>
<gene>
    <name evidence="2" type="ORF">RY67_888</name>
</gene>
<evidence type="ECO:0000313" key="2">
    <source>
        <dbReference type="EMBL" id="ALE08935.1"/>
    </source>
</evidence>
<proteinExistence type="predicted"/>
<sequence>MGVGINERSDCISMLSYCVTMLSTNETILLSVGGGSPPSVNEAWKCSACRRTHRRRHEPRRRPWRGSGKAMRRRPGSANPMACSGPGNATADGSSKISAVRFRAESSCGRFDDTAAVPSGLSASPDYRSNPHGGTMTRRTSMRKAPADPLPENANRRHAPLKRRRRWFRMVGGPDRPILLDPPPGDRRTPVAAHDGCRPMPIQGVGRILQKPGPSYARTCESPYAGVDIPHRRDIRRGDSTDSVTSHSCAGGRRYHEDANHVNHHAKEHDVNCLEHRRQHKDALWEQLREPHQAPHRKRTDKAADGIAGAGRVQVVHNS</sequence>
<feature type="region of interest" description="Disordered" evidence="1">
    <location>
        <begin position="52"/>
        <end position="93"/>
    </location>
</feature>
<reference evidence="2 3" key="1">
    <citation type="submission" date="2014-12" db="EMBL/GenBank/DDBJ databases">
        <title>Complete genome sequence of Bifidobacterium longum subsp. infantis BT1.</title>
        <authorList>
            <person name="Kim J.F."/>
            <person name="Kwak M.-J."/>
        </authorList>
    </citation>
    <scope>NUCLEOTIDE SEQUENCE [LARGE SCALE GENOMIC DNA]</scope>
    <source>
        <strain evidence="2 3">BT1</strain>
    </source>
</reference>
<evidence type="ECO:0000313" key="3">
    <source>
        <dbReference type="Proteomes" id="UP000067206"/>
    </source>
</evidence>
<name>A0A0M3T638_BIFLI</name>